<dbReference type="Proteomes" id="UP000827092">
    <property type="component" value="Unassembled WGS sequence"/>
</dbReference>
<dbReference type="EMBL" id="JAFNEN010000154">
    <property type="protein sequence ID" value="KAG8191657.1"/>
    <property type="molecule type" value="Genomic_DNA"/>
</dbReference>
<proteinExistence type="predicted"/>
<sequence length="68" mass="7550">MDSNASNYSPSVDSIQKSGISRRGGVRVRGGRLPPIRIRDSALTPTSTKKTFEPKIPQRRIKAKEEEP</sequence>
<feature type="region of interest" description="Disordered" evidence="1">
    <location>
        <begin position="1"/>
        <end position="68"/>
    </location>
</feature>
<comment type="caution">
    <text evidence="2">The sequence shown here is derived from an EMBL/GenBank/DDBJ whole genome shotgun (WGS) entry which is preliminary data.</text>
</comment>
<evidence type="ECO:0000313" key="2">
    <source>
        <dbReference type="EMBL" id="KAG8191657.1"/>
    </source>
</evidence>
<evidence type="ECO:0000313" key="3">
    <source>
        <dbReference type="Proteomes" id="UP000827092"/>
    </source>
</evidence>
<protein>
    <submittedName>
        <fullName evidence="2">Uncharacterized protein</fullName>
    </submittedName>
</protein>
<organism evidence="2 3">
    <name type="scientific">Oedothorax gibbosus</name>
    <dbReference type="NCBI Taxonomy" id="931172"/>
    <lineage>
        <taxon>Eukaryota</taxon>
        <taxon>Metazoa</taxon>
        <taxon>Ecdysozoa</taxon>
        <taxon>Arthropoda</taxon>
        <taxon>Chelicerata</taxon>
        <taxon>Arachnida</taxon>
        <taxon>Araneae</taxon>
        <taxon>Araneomorphae</taxon>
        <taxon>Entelegynae</taxon>
        <taxon>Araneoidea</taxon>
        <taxon>Linyphiidae</taxon>
        <taxon>Erigoninae</taxon>
        <taxon>Oedothorax</taxon>
    </lineage>
</organism>
<feature type="compositionally biased region" description="Polar residues" evidence="1">
    <location>
        <begin position="1"/>
        <end position="17"/>
    </location>
</feature>
<gene>
    <name evidence="2" type="ORF">JTE90_016447</name>
</gene>
<keyword evidence="3" id="KW-1185">Reference proteome</keyword>
<name>A0AAV6V697_9ARAC</name>
<reference evidence="2 3" key="1">
    <citation type="journal article" date="2022" name="Nat. Ecol. Evol.">
        <title>A masculinizing supergene underlies an exaggerated male reproductive morph in a spider.</title>
        <authorList>
            <person name="Hendrickx F."/>
            <person name="De Corte Z."/>
            <person name="Sonet G."/>
            <person name="Van Belleghem S.M."/>
            <person name="Kostlbacher S."/>
            <person name="Vangestel C."/>
        </authorList>
    </citation>
    <scope>NUCLEOTIDE SEQUENCE [LARGE SCALE GENOMIC DNA]</scope>
    <source>
        <strain evidence="2">W744_W776</strain>
    </source>
</reference>
<dbReference type="AlphaFoldDB" id="A0AAV6V697"/>
<evidence type="ECO:0000256" key="1">
    <source>
        <dbReference type="SAM" id="MobiDB-lite"/>
    </source>
</evidence>
<accession>A0AAV6V697</accession>